<dbReference type="AlphaFoldDB" id="A0A4P9W0G6"/>
<name>A0A4P9W0G6_9FUNG</name>
<feature type="compositionally biased region" description="Polar residues" evidence="1">
    <location>
        <begin position="205"/>
        <end position="215"/>
    </location>
</feature>
<gene>
    <name evidence="2" type="ORF">BDK51DRAFT_48940</name>
</gene>
<keyword evidence="3" id="KW-1185">Reference proteome</keyword>
<evidence type="ECO:0000313" key="2">
    <source>
        <dbReference type="EMBL" id="RKO84168.1"/>
    </source>
</evidence>
<sequence>MWHALITAVSENRSSLPVCFVAAIEWESLAMFMDSTEQDVMRHEYSPPSLKTAIALVNDLNIVPAPNAEHHNNLAALNGIANEILDRMASKTKDYRTVLVPRLKDDLRIASCAFDVYREIRGLMDNRWLVGQSKARKGSGATLSSKLQMTKETGGHAELWFDGQGAGREDCWGRSWRAPELLRLGRVFAGHRAGPSQPGRRARLVQTTPRASSQNAPSTLSALPAAPLCSRLWMVDPPLSP</sequence>
<evidence type="ECO:0000256" key="1">
    <source>
        <dbReference type="SAM" id="MobiDB-lite"/>
    </source>
</evidence>
<evidence type="ECO:0000313" key="3">
    <source>
        <dbReference type="Proteomes" id="UP000269721"/>
    </source>
</evidence>
<protein>
    <submittedName>
        <fullName evidence="2">Uncharacterized protein</fullName>
    </submittedName>
</protein>
<accession>A0A4P9W0G6</accession>
<dbReference type="EMBL" id="ML000413">
    <property type="protein sequence ID" value="RKO84168.1"/>
    <property type="molecule type" value="Genomic_DNA"/>
</dbReference>
<proteinExistence type="predicted"/>
<dbReference type="Proteomes" id="UP000269721">
    <property type="component" value="Unassembled WGS sequence"/>
</dbReference>
<reference evidence="3" key="1">
    <citation type="journal article" date="2018" name="Nat. Microbiol.">
        <title>Leveraging single-cell genomics to expand the fungal tree of life.</title>
        <authorList>
            <person name="Ahrendt S.R."/>
            <person name="Quandt C.A."/>
            <person name="Ciobanu D."/>
            <person name="Clum A."/>
            <person name="Salamov A."/>
            <person name="Andreopoulos B."/>
            <person name="Cheng J.F."/>
            <person name="Woyke T."/>
            <person name="Pelin A."/>
            <person name="Henrissat B."/>
            <person name="Reynolds N.K."/>
            <person name="Benny G.L."/>
            <person name="Smith M.E."/>
            <person name="James T.Y."/>
            <person name="Grigoriev I.V."/>
        </authorList>
    </citation>
    <scope>NUCLEOTIDE SEQUENCE [LARGE SCALE GENOMIC DNA]</scope>
</reference>
<organism evidence="2 3">
    <name type="scientific">Blyttiomyces helicus</name>
    <dbReference type="NCBI Taxonomy" id="388810"/>
    <lineage>
        <taxon>Eukaryota</taxon>
        <taxon>Fungi</taxon>
        <taxon>Fungi incertae sedis</taxon>
        <taxon>Chytridiomycota</taxon>
        <taxon>Chytridiomycota incertae sedis</taxon>
        <taxon>Chytridiomycetes</taxon>
        <taxon>Chytridiomycetes incertae sedis</taxon>
        <taxon>Blyttiomyces</taxon>
    </lineage>
</organism>
<feature type="region of interest" description="Disordered" evidence="1">
    <location>
        <begin position="192"/>
        <end position="220"/>
    </location>
</feature>